<dbReference type="Gene3D" id="1.10.132.60">
    <property type="entry name" value="DNA polymerase family B, C-terminal domain"/>
    <property type="match status" value="1"/>
</dbReference>
<dbReference type="GO" id="GO:0003688">
    <property type="term" value="F:DNA replication origin binding"/>
    <property type="evidence" value="ECO:0007669"/>
    <property type="project" value="TreeGrafter"/>
</dbReference>
<proteinExistence type="inferred from homology"/>
<accession>A0A0L0C8J8</accession>
<feature type="region of interest" description="Disordered" evidence="13">
    <location>
        <begin position="303"/>
        <end position="346"/>
    </location>
</feature>
<feature type="compositionally biased region" description="Basic residues" evidence="13">
    <location>
        <begin position="100"/>
        <end position="109"/>
    </location>
</feature>
<feature type="compositionally biased region" description="Basic and acidic residues" evidence="13">
    <location>
        <begin position="231"/>
        <end position="249"/>
    </location>
</feature>
<evidence type="ECO:0000256" key="7">
    <source>
        <dbReference type="ARBA" id="ARBA00022771"/>
    </source>
</evidence>
<dbReference type="Gene3D" id="3.30.420.10">
    <property type="entry name" value="Ribonuclease H-like superfamily/Ribonuclease H"/>
    <property type="match status" value="1"/>
</dbReference>
<dbReference type="InterPro" id="IPR042087">
    <property type="entry name" value="DNA_pol_B_thumb"/>
</dbReference>
<evidence type="ECO:0000256" key="6">
    <source>
        <dbReference type="ARBA" id="ARBA00022723"/>
    </source>
</evidence>
<protein>
    <recommendedName>
        <fullName evidence="12">DNA polymerase</fullName>
        <ecNumber evidence="12">2.7.7.7</ecNumber>
    </recommendedName>
</protein>
<dbReference type="GO" id="GO:1902975">
    <property type="term" value="P:mitotic DNA replication initiation"/>
    <property type="evidence" value="ECO:0007669"/>
    <property type="project" value="InterPro"/>
</dbReference>
<dbReference type="SUPFAM" id="SSF53098">
    <property type="entry name" value="Ribonuclease H-like"/>
    <property type="match status" value="1"/>
</dbReference>
<evidence type="ECO:0000259" key="14">
    <source>
        <dbReference type="Pfam" id="PF00136"/>
    </source>
</evidence>
<keyword evidence="3 12" id="KW-0808">Transferase</keyword>
<dbReference type="InterPro" id="IPR006134">
    <property type="entry name" value="DNA-dir_DNA_pol_B_multi_dom"/>
</dbReference>
<evidence type="ECO:0000256" key="10">
    <source>
        <dbReference type="ARBA" id="ARBA00023125"/>
    </source>
</evidence>
<dbReference type="GO" id="GO:0000166">
    <property type="term" value="F:nucleotide binding"/>
    <property type="evidence" value="ECO:0007669"/>
    <property type="project" value="InterPro"/>
</dbReference>
<evidence type="ECO:0000256" key="2">
    <source>
        <dbReference type="ARBA" id="ARBA00005755"/>
    </source>
</evidence>
<dbReference type="Gene3D" id="1.10.3200.20">
    <property type="entry name" value="DNA Polymerase alpha, zinc finger"/>
    <property type="match status" value="1"/>
</dbReference>
<dbReference type="PRINTS" id="PR00106">
    <property type="entry name" value="DNAPOLB"/>
</dbReference>
<name>A0A0L0C8J8_LUCCU</name>
<evidence type="ECO:0000259" key="16">
    <source>
        <dbReference type="Pfam" id="PF08996"/>
    </source>
</evidence>
<evidence type="ECO:0000259" key="15">
    <source>
        <dbReference type="Pfam" id="PF03104"/>
    </source>
</evidence>
<feature type="region of interest" description="Disordered" evidence="13">
    <location>
        <begin position="209"/>
        <end position="289"/>
    </location>
</feature>
<dbReference type="SMART" id="SM00486">
    <property type="entry name" value="POLBc"/>
    <property type="match status" value="1"/>
</dbReference>
<feature type="region of interest" description="Disordered" evidence="13">
    <location>
        <begin position="67"/>
        <end position="143"/>
    </location>
</feature>
<dbReference type="Proteomes" id="UP000037069">
    <property type="component" value="Unassembled WGS sequence"/>
</dbReference>
<dbReference type="InterPro" id="IPR006172">
    <property type="entry name" value="DNA-dir_DNA_pol_B"/>
</dbReference>
<dbReference type="GO" id="GO:0008270">
    <property type="term" value="F:zinc ion binding"/>
    <property type="evidence" value="ECO:0007669"/>
    <property type="project" value="UniProtKB-KW"/>
</dbReference>
<dbReference type="InterPro" id="IPR017964">
    <property type="entry name" value="DNA-dir_DNA_pol_B_CS"/>
</dbReference>
<dbReference type="InterPro" id="IPR038256">
    <property type="entry name" value="Pol_alpha_znc_sf"/>
</dbReference>
<evidence type="ECO:0000256" key="3">
    <source>
        <dbReference type="ARBA" id="ARBA00022679"/>
    </source>
</evidence>
<dbReference type="InterPro" id="IPR036397">
    <property type="entry name" value="RNaseH_sf"/>
</dbReference>
<keyword evidence="9 12" id="KW-0239">DNA-directed DNA polymerase</keyword>
<dbReference type="SUPFAM" id="SSF56672">
    <property type="entry name" value="DNA/RNA polymerases"/>
    <property type="match status" value="1"/>
</dbReference>
<comment type="subcellular location">
    <subcellularLocation>
        <location evidence="1">Nucleus</location>
    </subcellularLocation>
</comment>
<evidence type="ECO:0000256" key="1">
    <source>
        <dbReference type="ARBA" id="ARBA00004123"/>
    </source>
</evidence>
<dbReference type="STRING" id="7375.A0A0L0C8J8"/>
<dbReference type="Pfam" id="PF03104">
    <property type="entry name" value="DNA_pol_B_exo1"/>
    <property type="match status" value="1"/>
</dbReference>
<dbReference type="GO" id="GO:0033554">
    <property type="term" value="P:cellular response to stress"/>
    <property type="evidence" value="ECO:0007669"/>
    <property type="project" value="UniProtKB-ARBA"/>
</dbReference>
<dbReference type="GO" id="GO:0003697">
    <property type="term" value="F:single-stranded DNA binding"/>
    <property type="evidence" value="ECO:0007669"/>
    <property type="project" value="TreeGrafter"/>
</dbReference>
<comment type="caution">
    <text evidence="18">The sequence shown here is derived from an EMBL/GenBank/DDBJ whole genome shotgun (WGS) entry which is preliminary data.</text>
</comment>
<dbReference type="InterPro" id="IPR023211">
    <property type="entry name" value="DNA_pol_palm_dom_sf"/>
</dbReference>
<keyword evidence="10 12" id="KW-0238">DNA-binding</keyword>
<evidence type="ECO:0000256" key="9">
    <source>
        <dbReference type="ARBA" id="ARBA00022932"/>
    </source>
</evidence>
<keyword evidence="6" id="KW-0479">Metal-binding</keyword>
<feature type="domain" description="Zinc finger DNA-directed DNA polymerase family B alpha" evidence="16">
    <location>
        <begin position="1315"/>
        <end position="1490"/>
    </location>
</feature>
<dbReference type="PROSITE" id="PS00116">
    <property type="entry name" value="DNA_POLYMERASE_B"/>
    <property type="match status" value="1"/>
</dbReference>
<dbReference type="NCBIfam" id="TIGR00592">
    <property type="entry name" value="pol2"/>
    <property type="match status" value="1"/>
</dbReference>
<keyword evidence="5 12" id="KW-0235">DNA replication</keyword>
<dbReference type="InterPro" id="IPR024647">
    <property type="entry name" value="DNA_pol_a_cat_su_N"/>
</dbReference>
<feature type="compositionally biased region" description="Low complexity" evidence="13">
    <location>
        <begin position="318"/>
        <end position="343"/>
    </location>
</feature>
<dbReference type="EMBL" id="JRES01000752">
    <property type="protein sequence ID" value="KNC28763.1"/>
    <property type="molecule type" value="Genomic_DNA"/>
</dbReference>
<evidence type="ECO:0000313" key="18">
    <source>
        <dbReference type="EMBL" id="KNC28763.1"/>
    </source>
</evidence>
<evidence type="ECO:0000313" key="19">
    <source>
        <dbReference type="Proteomes" id="UP000037069"/>
    </source>
</evidence>
<keyword evidence="8" id="KW-0862">Zinc</keyword>
<dbReference type="CDD" id="cd05776">
    <property type="entry name" value="DNA_polB_alpha_exo"/>
    <property type="match status" value="1"/>
</dbReference>
<dbReference type="Pfam" id="PF12254">
    <property type="entry name" value="DNA_pol_alpha_N"/>
    <property type="match status" value="1"/>
</dbReference>
<keyword evidence="19" id="KW-1185">Reference proteome</keyword>
<dbReference type="GO" id="GO:0005658">
    <property type="term" value="C:alpha DNA polymerase:primase complex"/>
    <property type="evidence" value="ECO:0007669"/>
    <property type="project" value="TreeGrafter"/>
</dbReference>
<dbReference type="FunFam" id="1.10.287.690:FF:000003">
    <property type="entry name" value="DNA polymerase"/>
    <property type="match status" value="1"/>
</dbReference>
<dbReference type="PANTHER" id="PTHR45861">
    <property type="entry name" value="DNA POLYMERASE ALPHA CATALYTIC SUBUNIT"/>
    <property type="match status" value="1"/>
</dbReference>
<dbReference type="InterPro" id="IPR015088">
    <property type="entry name" value="Znf_DNA-dir_DNA_pol_B_alpha"/>
</dbReference>
<evidence type="ECO:0000256" key="5">
    <source>
        <dbReference type="ARBA" id="ARBA00022705"/>
    </source>
</evidence>
<feature type="region of interest" description="Disordered" evidence="13">
    <location>
        <begin position="155"/>
        <end position="176"/>
    </location>
</feature>
<dbReference type="GO" id="GO:0006272">
    <property type="term" value="P:leading strand elongation"/>
    <property type="evidence" value="ECO:0007669"/>
    <property type="project" value="TreeGrafter"/>
</dbReference>
<feature type="domain" description="DNA-directed DNA polymerase family B multifunctional" evidence="14">
    <location>
        <begin position="820"/>
        <end position="1270"/>
    </location>
</feature>
<dbReference type="InterPro" id="IPR043502">
    <property type="entry name" value="DNA/RNA_pol_sf"/>
</dbReference>
<dbReference type="FunFam" id="3.30.420.10:FF:000151">
    <property type="entry name" value="DNA polymerase"/>
    <property type="match status" value="1"/>
</dbReference>
<dbReference type="InterPro" id="IPR045846">
    <property type="entry name" value="POLBc_alpha"/>
</dbReference>
<dbReference type="OMA" id="MTKMNVG"/>
<dbReference type="Pfam" id="PF00136">
    <property type="entry name" value="DNA_pol_B"/>
    <property type="match status" value="1"/>
</dbReference>
<feature type="compositionally biased region" description="Acidic residues" evidence="13">
    <location>
        <begin position="83"/>
        <end position="94"/>
    </location>
</feature>
<dbReference type="GO" id="GO:0006273">
    <property type="term" value="P:lagging strand elongation"/>
    <property type="evidence" value="ECO:0007669"/>
    <property type="project" value="TreeGrafter"/>
</dbReference>
<dbReference type="EC" id="2.7.7.7" evidence="12"/>
<dbReference type="InterPro" id="IPR012337">
    <property type="entry name" value="RNaseH-like_sf"/>
</dbReference>
<comment type="similarity">
    <text evidence="2 12">Belongs to the DNA polymerase type-B family.</text>
</comment>
<evidence type="ECO:0000256" key="12">
    <source>
        <dbReference type="RuleBase" id="RU000442"/>
    </source>
</evidence>
<dbReference type="GO" id="GO:0003887">
    <property type="term" value="F:DNA-directed DNA polymerase activity"/>
    <property type="evidence" value="ECO:0007669"/>
    <property type="project" value="UniProtKB-KW"/>
</dbReference>
<evidence type="ECO:0000256" key="4">
    <source>
        <dbReference type="ARBA" id="ARBA00022695"/>
    </source>
</evidence>
<dbReference type="CDD" id="cd05532">
    <property type="entry name" value="POLBc_alpha"/>
    <property type="match status" value="1"/>
</dbReference>
<keyword evidence="4 12" id="KW-0548">Nucleotidyltransferase</keyword>
<dbReference type="Pfam" id="PF08996">
    <property type="entry name" value="zf-DNA_Pol"/>
    <property type="match status" value="1"/>
</dbReference>
<dbReference type="InterPro" id="IPR006133">
    <property type="entry name" value="DNA-dir_DNA_pol_B_exonuc"/>
</dbReference>
<dbReference type="Gene3D" id="2.40.50.730">
    <property type="match status" value="1"/>
</dbReference>
<dbReference type="Gene3D" id="1.10.287.690">
    <property type="entry name" value="Helix hairpin bin"/>
    <property type="match status" value="1"/>
</dbReference>
<dbReference type="Gene3D" id="3.30.70.2820">
    <property type="match status" value="1"/>
</dbReference>
<dbReference type="PANTHER" id="PTHR45861:SF1">
    <property type="entry name" value="DNA POLYMERASE ALPHA CATALYTIC SUBUNIT"/>
    <property type="match status" value="1"/>
</dbReference>
<feature type="domain" description="DNA polymerase alpha catalytic subunit N-terminal" evidence="17">
    <location>
        <begin position="24"/>
        <end position="83"/>
    </location>
</feature>
<dbReference type="FunFam" id="1.10.132.60:FF:000004">
    <property type="entry name" value="DNA polymerase"/>
    <property type="match status" value="1"/>
</dbReference>
<feature type="compositionally biased region" description="Basic and acidic residues" evidence="13">
    <location>
        <begin position="255"/>
        <end position="281"/>
    </location>
</feature>
<evidence type="ECO:0000256" key="11">
    <source>
        <dbReference type="ARBA" id="ARBA00023242"/>
    </source>
</evidence>
<dbReference type="OrthoDB" id="6755010at2759"/>
<feature type="domain" description="DNA-directed DNA polymerase family B exonuclease" evidence="15">
    <location>
        <begin position="519"/>
        <end position="752"/>
    </location>
</feature>
<keyword evidence="7" id="KW-0863">Zinc-finger</keyword>
<reference evidence="18 19" key="1">
    <citation type="journal article" date="2015" name="Nat. Commun.">
        <title>Lucilia cuprina genome unlocks parasitic fly biology to underpin future interventions.</title>
        <authorList>
            <person name="Anstead C.A."/>
            <person name="Korhonen P.K."/>
            <person name="Young N.D."/>
            <person name="Hall R.S."/>
            <person name="Jex A.R."/>
            <person name="Murali S.C."/>
            <person name="Hughes D.S."/>
            <person name="Lee S.F."/>
            <person name="Perry T."/>
            <person name="Stroehlein A.J."/>
            <person name="Ansell B.R."/>
            <person name="Breugelmans B."/>
            <person name="Hofmann A."/>
            <person name="Qu J."/>
            <person name="Dugan S."/>
            <person name="Lee S.L."/>
            <person name="Chao H."/>
            <person name="Dinh H."/>
            <person name="Han Y."/>
            <person name="Doddapaneni H.V."/>
            <person name="Worley K.C."/>
            <person name="Muzny D.M."/>
            <person name="Ioannidis P."/>
            <person name="Waterhouse R.M."/>
            <person name="Zdobnov E.M."/>
            <person name="James P.J."/>
            <person name="Bagnall N.H."/>
            <person name="Kotze A.C."/>
            <person name="Gibbs R.A."/>
            <person name="Richards S."/>
            <person name="Batterham P."/>
            <person name="Gasser R.B."/>
        </authorList>
    </citation>
    <scope>NUCLEOTIDE SEQUENCE [LARGE SCALE GENOMIC DNA]</scope>
    <source>
        <strain evidence="18 19">LS</strain>
        <tissue evidence="18">Full body</tissue>
    </source>
</reference>
<organism evidence="18 19">
    <name type="scientific">Lucilia cuprina</name>
    <name type="common">Green bottle fly</name>
    <name type="synonym">Australian sheep blowfly</name>
    <dbReference type="NCBI Taxonomy" id="7375"/>
    <lineage>
        <taxon>Eukaryota</taxon>
        <taxon>Metazoa</taxon>
        <taxon>Ecdysozoa</taxon>
        <taxon>Arthropoda</taxon>
        <taxon>Hexapoda</taxon>
        <taxon>Insecta</taxon>
        <taxon>Pterygota</taxon>
        <taxon>Neoptera</taxon>
        <taxon>Endopterygota</taxon>
        <taxon>Diptera</taxon>
        <taxon>Brachycera</taxon>
        <taxon>Muscomorpha</taxon>
        <taxon>Oestroidea</taxon>
        <taxon>Calliphoridae</taxon>
        <taxon>Luciliinae</taxon>
        <taxon>Lucilia</taxon>
    </lineage>
</organism>
<evidence type="ECO:0000256" key="8">
    <source>
        <dbReference type="ARBA" id="ARBA00022833"/>
    </source>
</evidence>
<keyword evidence="11" id="KW-0539">Nucleus</keyword>
<dbReference type="Gene3D" id="3.90.1600.10">
    <property type="entry name" value="Palm domain of DNA polymerase"/>
    <property type="match status" value="1"/>
</dbReference>
<evidence type="ECO:0000259" key="17">
    <source>
        <dbReference type="Pfam" id="PF12254"/>
    </source>
</evidence>
<gene>
    <name evidence="18" type="ORF">FF38_05051</name>
</gene>
<comment type="catalytic activity">
    <reaction evidence="12">
        <text>DNA(n) + a 2'-deoxyribonucleoside 5'-triphosphate = DNA(n+1) + diphosphate</text>
        <dbReference type="Rhea" id="RHEA:22508"/>
        <dbReference type="Rhea" id="RHEA-COMP:17339"/>
        <dbReference type="Rhea" id="RHEA-COMP:17340"/>
        <dbReference type="ChEBI" id="CHEBI:33019"/>
        <dbReference type="ChEBI" id="CHEBI:61560"/>
        <dbReference type="ChEBI" id="CHEBI:173112"/>
        <dbReference type="EC" id="2.7.7.7"/>
    </reaction>
</comment>
<sequence>MADSPSEPRAKRQRVDKAGRFAALEKLKQLKGSKHKYEVEEEVDSVYEVVDEREYAKKAKQLYGDDWIEDDGTGYAEDGRDFFEDEDEYSDDDAAQTSKNQKKGAKKRPRDSDKPVKGKGSIRNLFSNAVPKKTPATSIKDDDILADILGELQDKPKEAATSSTSNGSDKPHKVIAPARIVSNVTRKSDAAVAKEYMNNFMNNIKMKETANKAKDKENSDDELLDSILKSKPNDKVKTVVAKPIEKENETGNVKENNERKSKTKENSTEREEVTSAEKLEIPDDDMDFSCLQDDENQFELEKTLSSASTATTKDKSPTKSSVKGTTTTASPSSAATSAKKSTPIDQEEDIQNLLSNWESICQMDNFEEELTASTATSSEANGDSTENLRFWYWEAWEDSVRRPGEIFLFGRTADGKSICVRVEKIDRVVYLLPREYLLDPISKEPTKQKVTLADLYKEFNDTISVDLKLSEFRSRKVTKNFAYHSIGIDVPQQCDYMEVHYDGKKPPPNIKQKYNSIAHIFGANTTSLESFLLDRKIKGPCWLNLKQYKKNAAPMSWGKIDVTVSEPKHIVLAENQKPQPPPCLTLLTLNVRTALNPKTLKNEICMISMLSHNRFFIDRPAPQPAFNKHMCGLTRPAMCSWPFDLNAKLNKYKATKVFKHDSERSLLIWFLTQYQEIDADLIVTHDAMDCQLDVLADRIVTLKIPQWSRLGRLRMTQAFGKKMLDFFIGRMVCDVKRSAEECIKSRSYDLQTLCQNVLKIKENERMDVNEEDLKDMYETGDGILKLCTLTMQDASFILRLMCDLNIMPLALQITNICGNVMTRTLQSGRSERNEFLLLHAFTEKNYIVPDKKKREYGAAGSAGGDTTMGEGHDLESTTNITASAAGGGRKKAAYSGGLVLDPIRGLYDKYILLMDFNSLYPSIIQEYNICFTTVQQPYNIEDLPTLPESSVEQGILPQQLRRLVESRREVKKLMAAPDLSPELQMQYHIRQMALKLTANSMYGCLGFAHSRFFAQHLAALVTHKGREILMNTKSLVQKMNYEVVYGDTDSIMVNTNITDYEQVFKIGNTIKQNVNKLYKQLELDIDGVFSCLLLLKKKKYAAVKVIKSKGELKKEQEHKGLDIVRRDWSQIAIMVGKVVLDEVLSEKQLDDKLDAVHSHLEKVKDQILKGEVPLPMFLITKQLSKAPTDFNNTSTQPHVQVALRMNKTRNRRFKKGDMVNYIICQDGTSNPATQRAYHLDELKGSETLKLDTDYYLAHQIHPVVTRMVEVLDGTDASRIAECLGLDPTKFRAQVQRTYEERAEESTGESLIKSTLQKYRQCEKFKFICVKCKTENIVAAAFKPSANHTYEAVLQKCTNAECNISPYQYVIAIRNQLILTMRQYIKRFYQNWLVCDDPACNHNSRCYTHVTSGSRPVCMRCKNGTLVRQYTERDLYNQLSYFQYMFDLSKHQHKNVNISPEVTAAYHVLRETVDQQLQKSAYCTIALSKLFVNLKPLSKSDEISHQKINMPAVQVAASLAD</sequence>
<evidence type="ECO:0000256" key="13">
    <source>
        <dbReference type="SAM" id="MobiDB-lite"/>
    </source>
</evidence>
<dbReference type="GO" id="GO:0003682">
    <property type="term" value="F:chromatin binding"/>
    <property type="evidence" value="ECO:0007669"/>
    <property type="project" value="TreeGrafter"/>
</dbReference>